<reference evidence="3" key="1">
    <citation type="submission" date="2023-07" db="EMBL/GenBank/DDBJ databases">
        <title>Description of three actinobacteria isolated from air of manufacturing shop in a pharmaceutical factory.</title>
        <authorList>
            <person name="Zhang D.-F."/>
        </authorList>
    </citation>
    <scope>NUCLEOTIDE SEQUENCE [LARGE SCALE GENOMIC DNA]</scope>
    <source>
        <strain evidence="3">CCTCC AB 207010</strain>
    </source>
</reference>
<comment type="caution">
    <text evidence="2">The sequence shown here is derived from an EMBL/GenBank/DDBJ whole genome shotgun (WGS) entry which is preliminary data.</text>
</comment>
<evidence type="ECO:0000313" key="2">
    <source>
        <dbReference type="EMBL" id="MDR5710695.1"/>
    </source>
</evidence>
<evidence type="ECO:0000313" key="3">
    <source>
        <dbReference type="Proteomes" id="UP001260872"/>
    </source>
</evidence>
<accession>A0ABU1FPX4</accession>
<dbReference type="RefSeq" id="WP_310536085.1">
    <property type="nucleotide sequence ID" value="NZ_BAAAOC010000008.1"/>
</dbReference>
<sequence>MEPLNPSDLSRALMNASRREASQMKIPYDLTGLDWHNLGFLGWTDPHAPQRAYLFAPVDGEPLGAILRVTPAVKKQTMCSWCEDITEVSDVRMSFEGQHDPSRFIAERVQRLQRNIEQFLRRVRDTD</sequence>
<gene>
    <name evidence="2" type="ORF">RH857_00865</name>
</gene>
<name>A0ABU1FPX4_9MICC</name>
<dbReference type="EMBL" id="JAVKGT010000001">
    <property type="protein sequence ID" value="MDR5710695.1"/>
    <property type="molecule type" value="Genomic_DNA"/>
</dbReference>
<dbReference type="Proteomes" id="UP001260872">
    <property type="component" value="Unassembled WGS sequence"/>
</dbReference>
<feature type="domain" description="Elongation factor G-binding protein C-terminal treble-clef zinc-finger" evidence="1">
    <location>
        <begin position="11"/>
        <end position="93"/>
    </location>
</feature>
<protein>
    <submittedName>
        <fullName evidence="2">FBP domain-containing protein</fullName>
    </submittedName>
</protein>
<dbReference type="Pfam" id="PF16571">
    <property type="entry name" value="FBP_C"/>
    <property type="match status" value="1"/>
</dbReference>
<organism evidence="2 3">
    <name type="scientific">Nesterenkonia flava</name>
    <dbReference type="NCBI Taxonomy" id="469799"/>
    <lineage>
        <taxon>Bacteria</taxon>
        <taxon>Bacillati</taxon>
        <taxon>Actinomycetota</taxon>
        <taxon>Actinomycetes</taxon>
        <taxon>Micrococcales</taxon>
        <taxon>Micrococcaceae</taxon>
        <taxon>Nesterenkonia</taxon>
    </lineage>
</organism>
<keyword evidence="3" id="KW-1185">Reference proteome</keyword>
<proteinExistence type="predicted"/>
<evidence type="ECO:0000259" key="1">
    <source>
        <dbReference type="Pfam" id="PF16571"/>
    </source>
</evidence>
<dbReference type="InterPro" id="IPR032330">
    <property type="entry name" value="EF-G-binding_C"/>
</dbReference>